<evidence type="ECO:0000256" key="3">
    <source>
        <dbReference type="ARBA" id="ARBA00023125"/>
    </source>
</evidence>
<dbReference type="GO" id="GO:0003677">
    <property type="term" value="F:DNA binding"/>
    <property type="evidence" value="ECO:0007669"/>
    <property type="project" value="UniProtKB-KW"/>
</dbReference>
<comment type="caution">
    <text evidence="6">The sequence shown here is derived from an EMBL/GenBank/DDBJ whole genome shotgun (WGS) entry which is preliminary data.</text>
</comment>
<accession>A0A556AVM3</accession>
<dbReference type="PANTHER" id="PTHR30419">
    <property type="entry name" value="HTH-TYPE TRANSCRIPTIONAL REGULATOR YBHD"/>
    <property type="match status" value="1"/>
</dbReference>
<dbReference type="InterPro" id="IPR036390">
    <property type="entry name" value="WH_DNA-bd_sf"/>
</dbReference>
<dbReference type="PROSITE" id="PS50931">
    <property type="entry name" value="HTH_LYSR"/>
    <property type="match status" value="1"/>
</dbReference>
<evidence type="ECO:0000313" key="7">
    <source>
        <dbReference type="Proteomes" id="UP000318405"/>
    </source>
</evidence>
<evidence type="ECO:0000259" key="5">
    <source>
        <dbReference type="PROSITE" id="PS50931"/>
    </source>
</evidence>
<protein>
    <submittedName>
        <fullName evidence="6">LysR family transcriptional regulator</fullName>
    </submittedName>
</protein>
<feature type="domain" description="HTH lysR-type" evidence="5">
    <location>
        <begin position="13"/>
        <end position="70"/>
    </location>
</feature>
<reference evidence="6 7" key="1">
    <citation type="submission" date="2019-07" db="EMBL/GenBank/DDBJ databases">
        <title>Qingshengfaniella alkalisoli gen. nov., sp. nov., isolated from saline soil.</title>
        <authorList>
            <person name="Xu L."/>
            <person name="Huang X.-X."/>
            <person name="Sun J.-Q."/>
        </authorList>
    </citation>
    <scope>NUCLEOTIDE SEQUENCE [LARGE SCALE GENOMIC DNA]</scope>
    <source>
        <strain evidence="6 7">DSM 27279</strain>
    </source>
</reference>
<keyword evidence="7" id="KW-1185">Reference proteome</keyword>
<dbReference type="AlphaFoldDB" id="A0A556AVM3"/>
<dbReference type="CDD" id="cd08440">
    <property type="entry name" value="PBP2_LTTR_like_4"/>
    <property type="match status" value="1"/>
</dbReference>
<dbReference type="Pfam" id="PF03466">
    <property type="entry name" value="LysR_substrate"/>
    <property type="match status" value="1"/>
</dbReference>
<dbReference type="SUPFAM" id="SSF46785">
    <property type="entry name" value="Winged helix' DNA-binding domain"/>
    <property type="match status" value="1"/>
</dbReference>
<dbReference type="Proteomes" id="UP000318405">
    <property type="component" value="Unassembled WGS sequence"/>
</dbReference>
<keyword evidence="2" id="KW-0805">Transcription regulation</keyword>
<keyword evidence="4" id="KW-0804">Transcription</keyword>
<dbReference type="Pfam" id="PF00126">
    <property type="entry name" value="HTH_1"/>
    <property type="match status" value="1"/>
</dbReference>
<keyword evidence="3" id="KW-0238">DNA-binding</keyword>
<dbReference type="GO" id="GO:0005829">
    <property type="term" value="C:cytosol"/>
    <property type="evidence" value="ECO:0007669"/>
    <property type="project" value="TreeGrafter"/>
</dbReference>
<dbReference type="InterPro" id="IPR005119">
    <property type="entry name" value="LysR_subst-bd"/>
</dbReference>
<sequence length="330" mass="34793">MPASASNETGMKPTLRQLEAFCHVYRLGSLTQAAQAMHLTQSAMSVLVQQLEEALGMRLFDRTSRALRPTEAAHETYRGALRVLGDVDVLLSEARDLALGRRGVVHVGVATAVAATVLPDVMVRFAARHPGVRIEIHDHGPGELLEPVLAQRVAFCVGTPAGHNDMLVFEPLLRDRLSAICGPGHPLALAPTVRCADLAGHPVVTVRRGNGIRELVDGAMRSAGVALAPAWEVSYLATALAICARGLAVAVLPASLLHAHAPGGLVSRPLADADVARELYLITRKDSDLSAAARTLAGTFRDVLNEIAAPTAEAGRTRDVHAAALGRPPA</sequence>
<dbReference type="Gene3D" id="1.10.10.10">
    <property type="entry name" value="Winged helix-like DNA-binding domain superfamily/Winged helix DNA-binding domain"/>
    <property type="match status" value="1"/>
</dbReference>
<dbReference type="PRINTS" id="PR00039">
    <property type="entry name" value="HTHLYSR"/>
</dbReference>
<evidence type="ECO:0000256" key="2">
    <source>
        <dbReference type="ARBA" id="ARBA00023015"/>
    </source>
</evidence>
<dbReference type="InterPro" id="IPR050950">
    <property type="entry name" value="HTH-type_LysR_regulators"/>
</dbReference>
<dbReference type="PANTHER" id="PTHR30419:SF8">
    <property type="entry name" value="NITROGEN ASSIMILATION TRANSCRIPTIONAL ACTIVATOR-RELATED"/>
    <property type="match status" value="1"/>
</dbReference>
<dbReference type="OrthoDB" id="646694at2"/>
<gene>
    <name evidence="6" type="ORF">FOZ76_09370</name>
</gene>
<dbReference type="InterPro" id="IPR036388">
    <property type="entry name" value="WH-like_DNA-bd_sf"/>
</dbReference>
<dbReference type="FunFam" id="1.10.10.10:FF:000001">
    <property type="entry name" value="LysR family transcriptional regulator"/>
    <property type="match status" value="1"/>
</dbReference>
<evidence type="ECO:0000256" key="4">
    <source>
        <dbReference type="ARBA" id="ARBA00023163"/>
    </source>
</evidence>
<comment type="similarity">
    <text evidence="1">Belongs to the LysR transcriptional regulatory family.</text>
</comment>
<proteinExistence type="inferred from homology"/>
<dbReference type="GO" id="GO:0003700">
    <property type="term" value="F:DNA-binding transcription factor activity"/>
    <property type="evidence" value="ECO:0007669"/>
    <property type="project" value="InterPro"/>
</dbReference>
<dbReference type="Gene3D" id="3.40.190.290">
    <property type="match status" value="1"/>
</dbReference>
<dbReference type="InterPro" id="IPR000847">
    <property type="entry name" value="LysR_HTH_N"/>
</dbReference>
<dbReference type="EMBL" id="VLTJ01000016">
    <property type="protein sequence ID" value="TSH96435.1"/>
    <property type="molecule type" value="Genomic_DNA"/>
</dbReference>
<organism evidence="6 7">
    <name type="scientific">Verticiella sediminum</name>
    <dbReference type="NCBI Taxonomy" id="1247510"/>
    <lineage>
        <taxon>Bacteria</taxon>
        <taxon>Pseudomonadati</taxon>
        <taxon>Pseudomonadota</taxon>
        <taxon>Betaproteobacteria</taxon>
        <taxon>Burkholderiales</taxon>
        <taxon>Alcaligenaceae</taxon>
        <taxon>Verticiella</taxon>
    </lineage>
</organism>
<evidence type="ECO:0000256" key="1">
    <source>
        <dbReference type="ARBA" id="ARBA00009437"/>
    </source>
</evidence>
<evidence type="ECO:0000313" key="6">
    <source>
        <dbReference type="EMBL" id="TSH96435.1"/>
    </source>
</evidence>
<dbReference type="SUPFAM" id="SSF53850">
    <property type="entry name" value="Periplasmic binding protein-like II"/>
    <property type="match status" value="1"/>
</dbReference>
<name>A0A556AVM3_9BURK</name>